<dbReference type="STRING" id="1403316.PRV_03055"/>
<dbReference type="AlphaFoldDB" id="U5NCT3"/>
<sequence length="208" mass="23182">MSIYISDNKLIKSFLSKIRDKKSNSVVFGKNLKKVTEALVLEASKEFSLVDYKIETPIKECVAKKLSDSIVIVPVLRAGLIMSEALSSFFEDCAVIHLGIYRNEDLNAVKYYEKIPPHIDRKNSKVILCDPLIATGVTLAKALEILESNGFENIMVLSIIMSEIAQKLITEKYPNLNVYVAEIDKELNDHGYIIPGVGDAGDRLFGTK</sequence>
<name>U5NCT3_9MOLU</name>
<dbReference type="RefSeq" id="WP_022770643.1">
    <property type="nucleotide sequence ID" value="NC_022575.1"/>
</dbReference>
<dbReference type="Pfam" id="PF14681">
    <property type="entry name" value="UPRTase"/>
    <property type="match status" value="1"/>
</dbReference>
<dbReference type="EMBL" id="CP006771">
    <property type="protein sequence ID" value="AGX89336.1"/>
    <property type="molecule type" value="Genomic_DNA"/>
</dbReference>
<keyword evidence="3" id="KW-1185">Reference proteome</keyword>
<feature type="domain" description="Phosphoribosyltransferase" evidence="1">
    <location>
        <begin position="6"/>
        <end position="207"/>
    </location>
</feature>
<dbReference type="OrthoDB" id="9781675at2"/>
<dbReference type="HOGENOM" id="CLU_067096_2_2_14"/>
<accession>U5NCT3</accession>
<dbReference type="SUPFAM" id="SSF53271">
    <property type="entry name" value="PRTase-like"/>
    <property type="match status" value="1"/>
</dbReference>
<dbReference type="CDD" id="cd06223">
    <property type="entry name" value="PRTases_typeI"/>
    <property type="match status" value="1"/>
</dbReference>
<dbReference type="NCBIfam" id="NF001097">
    <property type="entry name" value="PRK00129.1"/>
    <property type="match status" value="1"/>
</dbReference>
<evidence type="ECO:0000313" key="3">
    <source>
        <dbReference type="Proteomes" id="UP000017119"/>
    </source>
</evidence>
<dbReference type="KEGG" id="mpv:PRV_03055"/>
<dbReference type="PATRIC" id="fig|1403316.3.peg.570"/>
<evidence type="ECO:0000259" key="1">
    <source>
        <dbReference type="Pfam" id="PF14681"/>
    </source>
</evidence>
<dbReference type="Gene3D" id="3.40.50.2020">
    <property type="match status" value="1"/>
</dbReference>
<gene>
    <name evidence="2" type="ORF">PRV_03055</name>
</gene>
<dbReference type="InterPro" id="IPR029057">
    <property type="entry name" value="PRTase-like"/>
</dbReference>
<dbReference type="Proteomes" id="UP000017119">
    <property type="component" value="Chromosome"/>
</dbReference>
<proteinExistence type="predicted"/>
<organism evidence="2 3">
    <name type="scientific">Mycoplasma parvum str. Indiana</name>
    <dbReference type="NCBI Taxonomy" id="1403316"/>
    <lineage>
        <taxon>Bacteria</taxon>
        <taxon>Bacillati</taxon>
        <taxon>Mycoplasmatota</taxon>
        <taxon>Mollicutes</taxon>
        <taxon>Mycoplasmataceae</taxon>
        <taxon>Mycoplasma</taxon>
    </lineage>
</organism>
<evidence type="ECO:0000313" key="2">
    <source>
        <dbReference type="EMBL" id="AGX89336.1"/>
    </source>
</evidence>
<reference evidence="2 3" key="1">
    <citation type="journal article" date="2013" name="Genome Announc.">
        <title>Genome Sequence of Mycoplasma parvum (Formerly Eperythrozoon parvum), a Diminutive Hemoplasma of the Pig.</title>
        <authorList>
            <person name="do Nascimento N.C."/>
            <person name="Dos Santos A.P."/>
            <person name="Chu Y."/>
            <person name="Guimaraes A.M."/>
            <person name="Pagliaro A."/>
            <person name="Messick J.B."/>
        </authorList>
    </citation>
    <scope>NUCLEOTIDE SEQUENCE [LARGE SCALE GENOMIC DNA]</scope>
    <source>
        <strain evidence="2 3">Indiana</strain>
    </source>
</reference>
<protein>
    <recommendedName>
        <fullName evidence="1">Phosphoribosyltransferase domain-containing protein</fullName>
    </recommendedName>
</protein>
<dbReference type="InterPro" id="IPR000836">
    <property type="entry name" value="PRTase_dom"/>
</dbReference>